<dbReference type="SMART" id="SM00856">
    <property type="entry name" value="PMEI"/>
    <property type="match status" value="1"/>
</dbReference>
<dbReference type="EMBL" id="JAKUCV010001329">
    <property type="protein sequence ID" value="KAJ4846833.1"/>
    <property type="molecule type" value="Genomic_DNA"/>
</dbReference>
<keyword evidence="7" id="KW-1185">Reference proteome</keyword>
<dbReference type="GO" id="GO:0004857">
    <property type="term" value="F:enzyme inhibitor activity"/>
    <property type="evidence" value="ECO:0007669"/>
    <property type="project" value="InterPro"/>
</dbReference>
<evidence type="ECO:0000256" key="1">
    <source>
        <dbReference type="ARBA" id="ARBA00022729"/>
    </source>
</evidence>
<proteinExistence type="inferred from homology"/>
<name>A0A9Q0GBT9_9ROSI</name>
<dbReference type="FunFam" id="1.20.140.40:FF:000002">
    <property type="entry name" value="Putative invertase inhibitor"/>
    <property type="match status" value="1"/>
</dbReference>
<dbReference type="Gene3D" id="1.20.140.40">
    <property type="entry name" value="Invertase/pectin methylesterase inhibitor family protein"/>
    <property type="match status" value="1"/>
</dbReference>
<dbReference type="PROSITE" id="PS51257">
    <property type="entry name" value="PROKAR_LIPOPROTEIN"/>
    <property type="match status" value="1"/>
</dbReference>
<dbReference type="InterPro" id="IPR034088">
    <property type="entry name" value="Pla_a_1-like"/>
</dbReference>
<dbReference type="InterPro" id="IPR035513">
    <property type="entry name" value="Invertase/methylesterase_inhib"/>
</dbReference>
<accession>A0A9Q0GBT9</accession>
<dbReference type="Pfam" id="PF04043">
    <property type="entry name" value="PMEI"/>
    <property type="match status" value="1"/>
</dbReference>
<evidence type="ECO:0000313" key="6">
    <source>
        <dbReference type="EMBL" id="KAJ4846833.1"/>
    </source>
</evidence>
<dbReference type="SUPFAM" id="SSF101148">
    <property type="entry name" value="Plant invertase/pectin methylesterase inhibitor"/>
    <property type="match status" value="1"/>
</dbReference>
<feature type="domain" description="Pectinesterase inhibitor" evidence="5">
    <location>
        <begin position="26"/>
        <end position="178"/>
    </location>
</feature>
<dbReference type="AlphaFoldDB" id="A0A9Q0GBT9"/>
<gene>
    <name evidence="6" type="ORF">Tsubulata_004630</name>
</gene>
<evidence type="ECO:0000256" key="3">
    <source>
        <dbReference type="ARBA" id="ARBA00038471"/>
    </source>
</evidence>
<reference evidence="6" key="2">
    <citation type="journal article" date="2023" name="Plants (Basel)">
        <title>Annotation of the Turnera subulata (Passifloraceae) Draft Genome Reveals the S-Locus Evolved after the Divergence of Turneroideae from Passifloroideae in a Stepwise Manner.</title>
        <authorList>
            <person name="Henning P.M."/>
            <person name="Roalson E.H."/>
            <person name="Mir W."/>
            <person name="McCubbin A.G."/>
            <person name="Shore J.S."/>
        </authorList>
    </citation>
    <scope>NUCLEOTIDE SEQUENCE</scope>
    <source>
        <strain evidence="6">F60SS</strain>
    </source>
</reference>
<keyword evidence="2" id="KW-1015">Disulfide bond</keyword>
<evidence type="ECO:0000256" key="2">
    <source>
        <dbReference type="ARBA" id="ARBA00023157"/>
    </source>
</evidence>
<dbReference type="CDD" id="cd15795">
    <property type="entry name" value="PMEI-Pla_a_1_like"/>
    <property type="match status" value="1"/>
</dbReference>
<dbReference type="GO" id="GO:0005576">
    <property type="term" value="C:extracellular region"/>
    <property type="evidence" value="ECO:0007669"/>
    <property type="project" value="UniProtKB-ARBA"/>
</dbReference>
<reference evidence="6" key="1">
    <citation type="submission" date="2022-02" db="EMBL/GenBank/DDBJ databases">
        <authorList>
            <person name="Henning P.M."/>
            <person name="McCubbin A.G."/>
            <person name="Shore J.S."/>
        </authorList>
    </citation>
    <scope>NUCLEOTIDE SEQUENCE</scope>
    <source>
        <strain evidence="6">F60SS</strain>
        <tissue evidence="6">Leaves</tissue>
    </source>
</reference>
<evidence type="ECO:0000259" key="5">
    <source>
        <dbReference type="SMART" id="SM00856"/>
    </source>
</evidence>
<feature type="chain" id="PRO_5040187574" description="Pectinesterase inhibitor domain-containing protein" evidence="4">
    <location>
        <begin position="26"/>
        <end position="184"/>
    </location>
</feature>
<feature type="signal peptide" evidence="4">
    <location>
        <begin position="1"/>
        <end position="25"/>
    </location>
</feature>
<dbReference type="PANTHER" id="PTHR35357:SF17">
    <property type="entry name" value="PECTINESTERASE INHIBITOR 12"/>
    <property type="match status" value="1"/>
</dbReference>
<dbReference type="Proteomes" id="UP001141552">
    <property type="component" value="Unassembled WGS sequence"/>
</dbReference>
<keyword evidence="1 4" id="KW-0732">Signal</keyword>
<protein>
    <recommendedName>
        <fullName evidence="5">Pectinesterase inhibitor domain-containing protein</fullName>
    </recommendedName>
</protein>
<evidence type="ECO:0000256" key="4">
    <source>
        <dbReference type="SAM" id="SignalP"/>
    </source>
</evidence>
<comment type="caution">
    <text evidence="6">The sequence shown here is derived from an EMBL/GenBank/DDBJ whole genome shotgun (WGS) entry which is preliminary data.</text>
</comment>
<organism evidence="6 7">
    <name type="scientific">Turnera subulata</name>
    <dbReference type="NCBI Taxonomy" id="218843"/>
    <lineage>
        <taxon>Eukaryota</taxon>
        <taxon>Viridiplantae</taxon>
        <taxon>Streptophyta</taxon>
        <taxon>Embryophyta</taxon>
        <taxon>Tracheophyta</taxon>
        <taxon>Spermatophyta</taxon>
        <taxon>Magnoliopsida</taxon>
        <taxon>eudicotyledons</taxon>
        <taxon>Gunneridae</taxon>
        <taxon>Pentapetalae</taxon>
        <taxon>rosids</taxon>
        <taxon>fabids</taxon>
        <taxon>Malpighiales</taxon>
        <taxon>Passifloraceae</taxon>
        <taxon>Turnera</taxon>
    </lineage>
</organism>
<comment type="similarity">
    <text evidence="3">Belongs to the PMEI family.</text>
</comment>
<dbReference type="NCBIfam" id="TIGR01614">
    <property type="entry name" value="PME_inhib"/>
    <property type="match status" value="1"/>
</dbReference>
<dbReference type="OrthoDB" id="1915198at2759"/>
<sequence>MISKQFFSTILNFFIIFLLFYSCEGVNNLQVHGYCKEAAHSDPNLSYAFCVASLEANPRSKKADLEELLNITLHLTISNATNIASSIKQLLDGKNFDPYTRGALKDCLELYLDADSSLHDAICDFKSKDYFKANLDASAAMDSAITCEDDFKEKKGVVSPLTRENDTFFQLTAMVLAFLKMLSS</sequence>
<evidence type="ECO:0000313" key="7">
    <source>
        <dbReference type="Proteomes" id="UP001141552"/>
    </source>
</evidence>
<dbReference type="InterPro" id="IPR006501">
    <property type="entry name" value="Pectinesterase_inhib_dom"/>
</dbReference>
<dbReference type="PANTHER" id="PTHR35357">
    <property type="entry name" value="OS02G0537100 PROTEIN"/>
    <property type="match status" value="1"/>
</dbReference>